<evidence type="ECO:0000313" key="15">
    <source>
        <dbReference type="Proteomes" id="UP000018144"/>
    </source>
</evidence>
<keyword evidence="3" id="KW-0813">Transport</keyword>
<evidence type="ECO:0000256" key="13">
    <source>
        <dbReference type="ARBA" id="ARBA00078731"/>
    </source>
</evidence>
<comment type="subcellular location">
    <subcellularLocation>
        <location evidence="1">Mitochondrion outer membrane</location>
        <topology evidence="1">Multi-pass membrane protein</topology>
    </subcellularLocation>
</comment>
<evidence type="ECO:0000256" key="5">
    <source>
        <dbReference type="ARBA" id="ARBA00022692"/>
    </source>
</evidence>
<dbReference type="Gene3D" id="2.40.160.10">
    <property type="entry name" value="Porin"/>
    <property type="match status" value="1"/>
</dbReference>
<keyword evidence="6" id="KW-1000">Mitochondrion outer membrane</keyword>
<dbReference type="FunFam" id="2.40.160.10:FF:000009">
    <property type="entry name" value="Mitochondrial import receptor subunit TOM40"/>
    <property type="match status" value="1"/>
</dbReference>
<evidence type="ECO:0000256" key="2">
    <source>
        <dbReference type="ARBA" id="ARBA00010510"/>
    </source>
</evidence>
<gene>
    <name evidence="14" type="ORF">PCON_10939</name>
</gene>
<keyword evidence="8" id="KW-0406">Ion transport</keyword>
<dbReference type="InterPro" id="IPR027246">
    <property type="entry name" value="Porin_Euk/Tom40"/>
</dbReference>
<dbReference type="GO" id="GO:0006811">
    <property type="term" value="P:monoatomic ion transport"/>
    <property type="evidence" value="ECO:0007669"/>
    <property type="project" value="UniProtKB-KW"/>
</dbReference>
<evidence type="ECO:0000256" key="1">
    <source>
        <dbReference type="ARBA" id="ARBA00004374"/>
    </source>
</evidence>
<reference evidence="14 15" key="1">
    <citation type="journal article" date="2013" name="PLoS Genet.">
        <title>The genome and development-dependent transcriptomes of Pyronema confluens: a window into fungal evolution.</title>
        <authorList>
            <person name="Traeger S."/>
            <person name="Altegoer F."/>
            <person name="Freitag M."/>
            <person name="Gabaldon T."/>
            <person name="Kempken F."/>
            <person name="Kumar A."/>
            <person name="Marcet-Houben M."/>
            <person name="Poggeler S."/>
            <person name="Stajich J.E."/>
            <person name="Nowrousian M."/>
        </authorList>
    </citation>
    <scope>NUCLEOTIDE SEQUENCE [LARGE SCALE GENOMIC DNA]</scope>
    <source>
        <strain evidence="15">CBS 100304</strain>
        <tissue evidence="14">Vegetative mycelium</tissue>
    </source>
</reference>
<evidence type="ECO:0000313" key="14">
    <source>
        <dbReference type="EMBL" id="CCX11345.1"/>
    </source>
</evidence>
<dbReference type="CDD" id="cd07305">
    <property type="entry name" value="Porin3_Tom40"/>
    <property type="match status" value="1"/>
</dbReference>
<dbReference type="InterPro" id="IPR037930">
    <property type="entry name" value="Tom40"/>
</dbReference>
<dbReference type="AlphaFoldDB" id="U4L3L9"/>
<evidence type="ECO:0000256" key="8">
    <source>
        <dbReference type="ARBA" id="ARBA00023065"/>
    </source>
</evidence>
<keyword evidence="7" id="KW-0653">Protein transport</keyword>
<proteinExistence type="inferred from homology"/>
<evidence type="ECO:0000256" key="12">
    <source>
        <dbReference type="ARBA" id="ARBA00053390"/>
    </source>
</evidence>
<keyword evidence="10" id="KW-0496">Mitochondrion</keyword>
<evidence type="ECO:0000256" key="7">
    <source>
        <dbReference type="ARBA" id="ARBA00022927"/>
    </source>
</evidence>
<keyword evidence="5" id="KW-0812">Transmembrane</keyword>
<keyword evidence="15" id="KW-1185">Reference proteome</keyword>
<protein>
    <recommendedName>
        <fullName evidence="13">Translocase of outer membrane 40 kDa subunit</fullName>
    </recommendedName>
</protein>
<evidence type="ECO:0000256" key="9">
    <source>
        <dbReference type="ARBA" id="ARBA00023114"/>
    </source>
</evidence>
<evidence type="ECO:0000256" key="10">
    <source>
        <dbReference type="ARBA" id="ARBA00023128"/>
    </source>
</evidence>
<comment type="similarity">
    <text evidence="2">Belongs to the Tom40 family.</text>
</comment>
<dbReference type="GO" id="GO:0030150">
    <property type="term" value="P:protein import into mitochondrial matrix"/>
    <property type="evidence" value="ECO:0007669"/>
    <property type="project" value="InterPro"/>
</dbReference>
<dbReference type="GO" id="GO:0005741">
    <property type="term" value="C:mitochondrial outer membrane"/>
    <property type="evidence" value="ECO:0007669"/>
    <property type="project" value="UniProtKB-SubCell"/>
</dbReference>
<dbReference type="Proteomes" id="UP000018144">
    <property type="component" value="Unassembled WGS sequence"/>
</dbReference>
<dbReference type="InterPro" id="IPR023614">
    <property type="entry name" value="Porin_dom_sf"/>
</dbReference>
<keyword evidence="4" id="KW-1134">Transmembrane beta strand</keyword>
<dbReference type="OMA" id="TRFNYRW"/>
<dbReference type="Pfam" id="PF01459">
    <property type="entry name" value="Porin_3"/>
    <property type="match status" value="1"/>
</dbReference>
<name>U4L3L9_PYROM</name>
<dbReference type="STRING" id="1076935.U4L3L9"/>
<keyword evidence="14" id="KW-0675">Receptor</keyword>
<sequence length="365" mass="39129">MSSATMSESNPLAFLTENPVSAALQSLNASFRERRQALGLKNPGTVENVSREVLKDVFLNNHTFSGMRADLMKSFSMNPVFQISHAFTMGAQGLPPYTFAAVYGTDKTFMQASLDNDGQISGRFNYRWAPGLISKTNVQLAPSSAPGQSVFTTDLDYTGDDFSASIKGFNPSVLDGALTGIFIGSYLQAVTPNLSLGLESVWQRPAAMHGPETALSYVARYQSDDWVASLQLQGQGALQTTFYKRVAERVEVGVDCQLAFGGMTRGGAMMGGGRRDGSTTIGAKYDFRNSTFRAQVDSNGKLSCLLEKRVAPAVTLTFSGDMDHSKNAAKLGLGVSVEAAPEDLMEMQERAAAAGEAPNTPSMPF</sequence>
<dbReference type="OrthoDB" id="19656at2759"/>
<dbReference type="PANTHER" id="PTHR10802">
    <property type="entry name" value="MITOCHONDRIAL IMPORT RECEPTOR SUBUNIT TOM40"/>
    <property type="match status" value="1"/>
</dbReference>
<evidence type="ECO:0000256" key="6">
    <source>
        <dbReference type="ARBA" id="ARBA00022787"/>
    </source>
</evidence>
<dbReference type="EMBL" id="HF935612">
    <property type="protein sequence ID" value="CCX11345.1"/>
    <property type="molecule type" value="Genomic_DNA"/>
</dbReference>
<accession>U4L3L9</accession>
<organism evidence="14 15">
    <name type="scientific">Pyronema omphalodes (strain CBS 100304)</name>
    <name type="common">Pyronema confluens</name>
    <dbReference type="NCBI Taxonomy" id="1076935"/>
    <lineage>
        <taxon>Eukaryota</taxon>
        <taxon>Fungi</taxon>
        <taxon>Dikarya</taxon>
        <taxon>Ascomycota</taxon>
        <taxon>Pezizomycotina</taxon>
        <taxon>Pezizomycetes</taxon>
        <taxon>Pezizales</taxon>
        <taxon>Pyronemataceae</taxon>
        <taxon>Pyronema</taxon>
    </lineage>
</organism>
<dbReference type="eggNOG" id="KOG3296">
    <property type="taxonomic scope" value="Eukaryota"/>
</dbReference>
<evidence type="ECO:0000256" key="4">
    <source>
        <dbReference type="ARBA" id="ARBA00022452"/>
    </source>
</evidence>
<comment type="function">
    <text evidence="12">Channel-forming protein essential for import of protein precursors into mitochondria.</text>
</comment>
<evidence type="ECO:0000256" key="11">
    <source>
        <dbReference type="ARBA" id="ARBA00023136"/>
    </source>
</evidence>
<evidence type="ECO:0000256" key="3">
    <source>
        <dbReference type="ARBA" id="ARBA00022448"/>
    </source>
</evidence>
<dbReference type="GO" id="GO:0008320">
    <property type="term" value="F:protein transmembrane transporter activity"/>
    <property type="evidence" value="ECO:0007669"/>
    <property type="project" value="InterPro"/>
</dbReference>
<keyword evidence="9" id="KW-0626">Porin</keyword>
<dbReference type="GO" id="GO:0046930">
    <property type="term" value="C:pore complex"/>
    <property type="evidence" value="ECO:0007669"/>
    <property type="project" value="UniProtKB-KW"/>
</dbReference>
<dbReference type="GO" id="GO:0015288">
    <property type="term" value="F:porin activity"/>
    <property type="evidence" value="ECO:0007669"/>
    <property type="project" value="UniProtKB-KW"/>
</dbReference>
<keyword evidence="11" id="KW-0472">Membrane</keyword>